<dbReference type="Proteomes" id="UP000290572">
    <property type="component" value="Unassembled WGS sequence"/>
</dbReference>
<name>A0A498NI42_LABRO</name>
<accession>A0A498NI42</accession>
<dbReference type="AlphaFoldDB" id="A0A498NI42"/>
<protein>
    <recommendedName>
        <fullName evidence="3">Tesmin/TSO1-like CXC domain-containing protein</fullName>
    </recommendedName>
</protein>
<evidence type="ECO:0000313" key="1">
    <source>
        <dbReference type="EMBL" id="RXN31525.1"/>
    </source>
</evidence>
<comment type="caution">
    <text evidence="1">The sequence shown here is derived from an EMBL/GenBank/DDBJ whole genome shotgun (WGS) entry which is preliminary data.</text>
</comment>
<dbReference type="PANTHER" id="PTHR47018">
    <property type="entry name" value="CXC DOMAIN-CONTAINING PROTEIN-RELATED"/>
    <property type="match status" value="1"/>
</dbReference>
<sequence length="1120" mass="126096">MKERLLAEIPRLVAYKKGRDILLAFEKDVGPVLSEASSDADAIILAKAAQILRRHMVNHKSKFEGNLYESSVHDSFPPALLQFVCMIEHGADIKSQLKFGATTNDLAMAQLLQYNCFAKCKEGAATQRHSRDRETPFPVYIGMSIYAKTRKRHLVEMLHDHGLSIPYNRVLDISAQLGDAVVNRYIEEGLVCPPKLRKGLFCTSAMDNIDHNPSSTTATSSFHGTSISIFQHTSSENQGEVREPILIKNSSVKKVPELPDSYTNVHPAFFTKKKPSPPKGNVTYASLPTLLLTNEYEWLQKVSLRLAIRSLGTLLQSSGWTGALVESVVASSGTADSFLSASSVTRTRHMHQVTACCLYMLRKEAYEYHCADQNDGALNFNDWCEKWTCRKESPQFQFWELVLSMELVIFSLVRSFREANFNLYCQALSALIPFFFANNNVNYARWLPIHLRDMVSLEQTHPQIFNEFQLGKFVVHKTHREFSGIAIDQAHEQANAIVKGDGGAIGVTEDPSALRRWMVSGPEVSQLVNQYELASEVNEATEDIRHHEQTRQSQKSFTDKVQRLFAVMKDLGNPFQEESKDLLTLDTKNIAHPSAAELVRTHLEKGQVAFRDFFNGLGDETSFYRPIKKNKVDFFRQEAASACSDMKKQVLKDDCRLFSQLFISCQSRECDLLEFFKHENQSFPAALSDTGKLYYGQKSQLANILEATISPPDKQPECGAIIIDGSSLVYSLSPKTSKTFEEYAVQDVVPKIQAYSSKYERTDIIFDVYWTSSLKAETRSNRGKGGRRRVTDKTKLPPNWKSFLRDNENKTELFGFLAEKIVTLCPDNVVVVTKGEQALSNKPISLEGLSPCNHEEADSRIFTHALHATKQQIKSVLIKACDTDILVVAVNVFATLQDAGLEKIWIEFGQGQSIRWLPIHDMVVNLGPEKSSGMLFFHAFTGCDVVSAFRGKSKKSAWQAWEVCPEVSPVFKKLSQYPPIIEDADLNILEKFVITMYDKQSTTCKVDEARLDLFARKQRSYDAIPPTSASLVQHVKRSAFQAACIWGQATVCKMQTESLANWGWQKDGQIWQVLWTTLPPIAQTCEQLTKCGCKTECQGRCKCYRFGLKCTQLCACACEG</sequence>
<evidence type="ECO:0008006" key="3">
    <source>
        <dbReference type="Google" id="ProtNLM"/>
    </source>
</evidence>
<organism evidence="1 2">
    <name type="scientific">Labeo rohita</name>
    <name type="common">Indian major carp</name>
    <name type="synonym">Cyprinus rohita</name>
    <dbReference type="NCBI Taxonomy" id="84645"/>
    <lineage>
        <taxon>Eukaryota</taxon>
        <taxon>Metazoa</taxon>
        <taxon>Chordata</taxon>
        <taxon>Craniata</taxon>
        <taxon>Vertebrata</taxon>
        <taxon>Euteleostomi</taxon>
        <taxon>Actinopterygii</taxon>
        <taxon>Neopterygii</taxon>
        <taxon>Teleostei</taxon>
        <taxon>Ostariophysi</taxon>
        <taxon>Cypriniformes</taxon>
        <taxon>Cyprinidae</taxon>
        <taxon>Labeoninae</taxon>
        <taxon>Labeonini</taxon>
        <taxon>Labeo</taxon>
    </lineage>
</organism>
<dbReference type="PANTHER" id="PTHR47018:SF1">
    <property type="entry name" value="TESMIN_TSO1-LIKE CXC DOMAIN-CONTAINING PROTEIN"/>
    <property type="match status" value="1"/>
</dbReference>
<proteinExistence type="predicted"/>
<evidence type="ECO:0000313" key="2">
    <source>
        <dbReference type="Proteomes" id="UP000290572"/>
    </source>
</evidence>
<gene>
    <name evidence="1" type="ORF">ROHU_016925</name>
</gene>
<keyword evidence="2" id="KW-1185">Reference proteome</keyword>
<dbReference type="EMBL" id="QBIY01011455">
    <property type="protein sequence ID" value="RXN31525.1"/>
    <property type="molecule type" value="Genomic_DNA"/>
</dbReference>
<reference evidence="1 2" key="1">
    <citation type="submission" date="2018-03" db="EMBL/GenBank/DDBJ databases">
        <title>Draft genome sequence of Rohu Carp (Labeo rohita).</title>
        <authorList>
            <person name="Das P."/>
            <person name="Kushwaha B."/>
            <person name="Joshi C.G."/>
            <person name="Kumar D."/>
            <person name="Nagpure N.S."/>
            <person name="Sahoo L."/>
            <person name="Das S.P."/>
            <person name="Bit A."/>
            <person name="Patnaik S."/>
            <person name="Meher P.K."/>
            <person name="Jayasankar P."/>
            <person name="Koringa P.G."/>
            <person name="Patel N.V."/>
            <person name="Hinsu A.T."/>
            <person name="Kumar R."/>
            <person name="Pandey M."/>
            <person name="Agarwal S."/>
            <person name="Srivastava S."/>
            <person name="Singh M."/>
            <person name="Iquebal M.A."/>
            <person name="Jaiswal S."/>
            <person name="Angadi U.B."/>
            <person name="Kumar N."/>
            <person name="Raza M."/>
            <person name="Shah T.M."/>
            <person name="Rai A."/>
            <person name="Jena J.K."/>
        </authorList>
    </citation>
    <scope>NUCLEOTIDE SEQUENCE [LARGE SCALE GENOMIC DNA]</scope>
    <source>
        <strain evidence="1">DASCIFA01</strain>
        <tissue evidence="1">Testis</tissue>
    </source>
</reference>